<comment type="caution">
    <text evidence="4">The sequence shown here is derived from an EMBL/GenBank/DDBJ whole genome shotgun (WGS) entry which is preliminary data.</text>
</comment>
<dbReference type="Proteomes" id="UP001516061">
    <property type="component" value="Unassembled WGS sequence"/>
</dbReference>
<evidence type="ECO:0000256" key="1">
    <source>
        <dbReference type="ARBA" id="ARBA00022723"/>
    </source>
</evidence>
<evidence type="ECO:0000256" key="2">
    <source>
        <dbReference type="ARBA" id="ARBA00022801"/>
    </source>
</evidence>
<dbReference type="InterPro" id="IPR036412">
    <property type="entry name" value="HAD-like_sf"/>
</dbReference>
<dbReference type="NCBIfam" id="TIGR01490">
    <property type="entry name" value="HAD-SF-IB-hyp1"/>
    <property type="match status" value="1"/>
</dbReference>
<dbReference type="NCBIfam" id="TIGR01488">
    <property type="entry name" value="HAD-SF-IB"/>
    <property type="match status" value="1"/>
</dbReference>
<keyword evidence="3" id="KW-0460">Magnesium</keyword>
<dbReference type="InterPro" id="IPR050582">
    <property type="entry name" value="HAD-like_SerB"/>
</dbReference>
<protein>
    <submittedName>
        <fullName evidence="4">HAD superfamily hydrolase (TIGR01490 family)</fullName>
    </submittedName>
</protein>
<dbReference type="Gene3D" id="1.20.1440.100">
    <property type="entry name" value="SG protein - dephosphorylation function"/>
    <property type="match status" value="1"/>
</dbReference>
<keyword evidence="2 4" id="KW-0378">Hydrolase</keyword>
<dbReference type="PANTHER" id="PTHR43344:SF13">
    <property type="entry name" value="PHOSPHATASE RV3661-RELATED"/>
    <property type="match status" value="1"/>
</dbReference>
<sequence>MTASPRHLCLFDLDHTLIPIDSDHAFGSFMVEIGWADADEFRRRNDAFYADYQAGTLDLDAYIDFATSVWRQRPLDEALAARERFLAEVLRPKVTPQALELVRRHQRRGDLVAIVTATNEFVTTPIAAEFGVEHLLAVQLERESDGRWSGRVRGTPTFREGKVARVHDWLAGLGVSLADFSGVSVYSDSPNDLPLLEIASEPVATNPSPSLEATATQRGWRILRLFP</sequence>
<keyword evidence="5" id="KW-1185">Reference proteome</keyword>
<proteinExistence type="predicted"/>
<dbReference type="Pfam" id="PF12710">
    <property type="entry name" value="HAD"/>
    <property type="match status" value="1"/>
</dbReference>
<dbReference type="RefSeq" id="WP_173804753.1">
    <property type="nucleotide sequence ID" value="NZ_JABSNM010000005.1"/>
</dbReference>
<dbReference type="GO" id="GO:0016787">
    <property type="term" value="F:hydrolase activity"/>
    <property type="evidence" value="ECO:0007669"/>
    <property type="project" value="UniProtKB-KW"/>
</dbReference>
<keyword evidence="1" id="KW-0479">Metal-binding</keyword>
<dbReference type="Gene3D" id="3.40.50.1000">
    <property type="entry name" value="HAD superfamily/HAD-like"/>
    <property type="match status" value="1"/>
</dbReference>
<reference evidence="4 5" key="1">
    <citation type="submission" date="2020-05" db="EMBL/GenBank/DDBJ databases">
        <title>Genomic Encyclopedia of Type Strains, Phase IV (KMG-V): Genome sequencing to study the core and pangenomes of soil and plant-associated prokaryotes.</title>
        <authorList>
            <person name="Whitman W."/>
        </authorList>
    </citation>
    <scope>NUCLEOTIDE SEQUENCE [LARGE SCALE GENOMIC DNA]</scope>
    <source>
        <strain evidence="4 5">C29</strain>
    </source>
</reference>
<evidence type="ECO:0000313" key="5">
    <source>
        <dbReference type="Proteomes" id="UP001516061"/>
    </source>
</evidence>
<dbReference type="EMBL" id="JABSNM010000005">
    <property type="protein sequence ID" value="NRT55780.1"/>
    <property type="molecule type" value="Genomic_DNA"/>
</dbReference>
<dbReference type="PANTHER" id="PTHR43344">
    <property type="entry name" value="PHOSPHOSERINE PHOSPHATASE"/>
    <property type="match status" value="1"/>
</dbReference>
<dbReference type="SUPFAM" id="SSF56784">
    <property type="entry name" value="HAD-like"/>
    <property type="match status" value="1"/>
</dbReference>
<evidence type="ECO:0000313" key="4">
    <source>
        <dbReference type="EMBL" id="NRT55780.1"/>
    </source>
</evidence>
<dbReference type="InterPro" id="IPR006385">
    <property type="entry name" value="HAD_hydro_SerB1"/>
</dbReference>
<dbReference type="InterPro" id="IPR023214">
    <property type="entry name" value="HAD_sf"/>
</dbReference>
<name>A0ABX2G162_9BURK</name>
<organism evidence="4 5">
    <name type="scientific">Sphaerotilus uruguayifluvii</name>
    <dbReference type="NCBI Taxonomy" id="2735897"/>
    <lineage>
        <taxon>Bacteria</taxon>
        <taxon>Pseudomonadati</taxon>
        <taxon>Pseudomonadota</taxon>
        <taxon>Betaproteobacteria</taxon>
        <taxon>Burkholderiales</taxon>
        <taxon>Sphaerotilaceae</taxon>
        <taxon>Sphaerotilus</taxon>
    </lineage>
</organism>
<accession>A0ABX2G162</accession>
<evidence type="ECO:0000256" key="3">
    <source>
        <dbReference type="ARBA" id="ARBA00022842"/>
    </source>
</evidence>
<gene>
    <name evidence="4" type="ORF">HNQ01_001510</name>
</gene>
<dbReference type="CDD" id="cd02612">
    <property type="entry name" value="HAD_PGPPase"/>
    <property type="match status" value="1"/>
</dbReference>